<dbReference type="PROSITE" id="PS50297">
    <property type="entry name" value="ANK_REP_REGION"/>
    <property type="match status" value="1"/>
</dbReference>
<comment type="caution">
    <text evidence="2">The sequence shown here is derived from an EMBL/GenBank/DDBJ whole genome shotgun (WGS) entry which is preliminary data.</text>
</comment>
<keyword evidence="3" id="KW-1185">Reference proteome</keyword>
<dbReference type="Gene3D" id="1.25.40.20">
    <property type="entry name" value="Ankyrin repeat-containing domain"/>
    <property type="match status" value="1"/>
</dbReference>
<dbReference type="AlphaFoldDB" id="A0A9P5HVI2"/>
<dbReference type="PROSITE" id="PS50088">
    <property type="entry name" value="ANK_REPEAT"/>
    <property type="match status" value="1"/>
</dbReference>
<protein>
    <submittedName>
        <fullName evidence="2">Uncharacterized protein</fullName>
    </submittedName>
</protein>
<dbReference type="RefSeq" id="XP_038727196.1">
    <property type="nucleotide sequence ID" value="XM_038881970.1"/>
</dbReference>
<dbReference type="EMBL" id="RCSW01000037">
    <property type="protein sequence ID" value="KAF7920562.1"/>
    <property type="molecule type" value="Genomic_DNA"/>
</dbReference>
<accession>A0A9P5HVI2</accession>
<reference evidence="2 3" key="1">
    <citation type="journal article" date="2020" name="Genome Biol. Evol.">
        <title>Comparative genomics of Sclerotiniaceae.</title>
        <authorList>
            <person name="Valero Jimenez C.A."/>
            <person name="Steentjes M."/>
            <person name="Scholten O.E."/>
            <person name="Van Kan J.A.L."/>
        </authorList>
    </citation>
    <scope>NUCLEOTIDE SEQUENCE [LARGE SCALE GENOMIC DNA]</scope>
    <source>
        <strain evidence="2 3">MUCL 94</strain>
    </source>
</reference>
<evidence type="ECO:0000313" key="3">
    <source>
        <dbReference type="Proteomes" id="UP000710849"/>
    </source>
</evidence>
<name>A0A9P5HVI2_9HELO</name>
<proteinExistence type="predicted"/>
<dbReference type="InterPro" id="IPR002110">
    <property type="entry name" value="Ankyrin_rpt"/>
</dbReference>
<dbReference type="Pfam" id="PF00023">
    <property type="entry name" value="Ank"/>
    <property type="match status" value="1"/>
</dbReference>
<dbReference type="SUPFAM" id="SSF48403">
    <property type="entry name" value="Ankyrin repeat"/>
    <property type="match status" value="1"/>
</dbReference>
<organism evidence="2 3">
    <name type="scientific">Botrytis byssoidea</name>
    <dbReference type="NCBI Taxonomy" id="139641"/>
    <lineage>
        <taxon>Eukaryota</taxon>
        <taxon>Fungi</taxon>
        <taxon>Dikarya</taxon>
        <taxon>Ascomycota</taxon>
        <taxon>Pezizomycotina</taxon>
        <taxon>Leotiomycetes</taxon>
        <taxon>Helotiales</taxon>
        <taxon>Sclerotiniaceae</taxon>
        <taxon>Botrytis</taxon>
    </lineage>
</organism>
<evidence type="ECO:0000256" key="1">
    <source>
        <dbReference type="PROSITE-ProRule" id="PRU00023"/>
    </source>
</evidence>
<dbReference type="InterPro" id="IPR036770">
    <property type="entry name" value="Ankyrin_rpt-contain_sf"/>
</dbReference>
<dbReference type="GeneID" id="62155043"/>
<sequence length="372" mass="42745">MQEWVGATPLHIAAYNCHHNLCKLLLSANADVSAGDYCTGATPLQYLISSPYSKGRIDTRKKSLKVLYILVGGGAEEEFSGNSHFLEKTEMPEDMFSYIQHHTFLKEPLFSEKCSIAARMLKRRKIHDNHQCIRSLLGGSKLSVHARLHYNEEALKEFFQVLCLEVTSFRNYKFKEEFSRGTSYSTPEHQPWEEFLRDLIAAQVSLHETGHCGLTLLPKNLEDTVFHTGINHRERQIFDWIKILQSSGIDLEQYGNKERTIFKVQKRSNFKSLVSLSRISRVDTLNIRRSEKSVPTYELGFSSLIGFSYGSRAEDWKFWFSEPTDQFAGKFRSLIEDPPLMNLVPGAWIDKPLCTYSDTFQSPLLDINIRLS</sequence>
<feature type="repeat" description="ANK" evidence="1">
    <location>
        <begin position="5"/>
        <end position="37"/>
    </location>
</feature>
<evidence type="ECO:0000313" key="2">
    <source>
        <dbReference type="EMBL" id="KAF7920562.1"/>
    </source>
</evidence>
<gene>
    <name evidence="2" type="ORF">EAE97_011455</name>
</gene>
<dbReference type="SMART" id="SM00248">
    <property type="entry name" value="ANK"/>
    <property type="match status" value="2"/>
</dbReference>
<dbReference type="Proteomes" id="UP000710849">
    <property type="component" value="Unassembled WGS sequence"/>
</dbReference>
<keyword evidence="1" id="KW-0040">ANK repeat</keyword>